<evidence type="ECO:0000259" key="3">
    <source>
        <dbReference type="Pfam" id="PF25231"/>
    </source>
</evidence>
<evidence type="ECO:0000313" key="5">
    <source>
        <dbReference type="Proteomes" id="UP001500037"/>
    </source>
</evidence>
<sequence>MTDTPGWASPSSSGTGPEDVRPPAVTPPGPDGTSATVPAQEGPPAAYQGAYGTPQAPSAPQAPHPTPGWGPQGGWGGPPPGGHPGWSYPPPSPKPGVIPLRPLGVGEILDGSIATARRHWRTVLGLSLVVAVLTQTTVTAIEWWSRNGGRDLASAPLLGVGALLSQVAVLLMTALLTIVVSHAILGKSITLGEAWRAARPQLWKLVGLTLLITLVVVGIMLAGFVPLIVLALVSDGGPVTALGLPFALAGAGAALWMYLRLSLATSALMLEKQGVRAAMARSRRLVRGSWWRIFGIRLLGVLLSSLLSGMVTIPFTVIASASGSDPITSLGGDPSQAQPLSALVILAIGGVIASTITFPIQAGINVLLYVDQRIRREALDLELARAAGLPEYGGTGWAGQGQSPTGA</sequence>
<name>A0ABN1VZ78_9ACTN</name>
<proteinExistence type="predicted"/>
<feature type="transmembrane region" description="Helical" evidence="2">
    <location>
        <begin position="246"/>
        <end position="270"/>
    </location>
</feature>
<protein>
    <submittedName>
        <fullName evidence="4">Glycerophosphoryl diester phosphodiesterase membrane domain-containing protein</fullName>
    </submittedName>
</protein>
<keyword evidence="2" id="KW-1133">Transmembrane helix</keyword>
<feature type="compositionally biased region" description="Pro residues" evidence="1">
    <location>
        <begin position="77"/>
        <end position="93"/>
    </location>
</feature>
<dbReference type="Pfam" id="PF25231">
    <property type="entry name" value="DUF7847"/>
    <property type="match status" value="1"/>
</dbReference>
<feature type="compositionally biased region" description="Polar residues" evidence="1">
    <location>
        <begin position="1"/>
        <end position="15"/>
    </location>
</feature>
<keyword evidence="2" id="KW-0472">Membrane</keyword>
<feature type="transmembrane region" description="Helical" evidence="2">
    <location>
        <begin position="123"/>
        <end position="145"/>
    </location>
</feature>
<dbReference type="InterPro" id="IPR057169">
    <property type="entry name" value="DUF7847"/>
</dbReference>
<dbReference type="Proteomes" id="UP001500037">
    <property type="component" value="Unassembled WGS sequence"/>
</dbReference>
<dbReference type="EMBL" id="BAAALF010000021">
    <property type="protein sequence ID" value="GAA1228293.1"/>
    <property type="molecule type" value="Genomic_DNA"/>
</dbReference>
<reference evidence="4 5" key="1">
    <citation type="journal article" date="2019" name="Int. J. Syst. Evol. Microbiol.">
        <title>The Global Catalogue of Microorganisms (GCM) 10K type strain sequencing project: providing services to taxonomists for standard genome sequencing and annotation.</title>
        <authorList>
            <consortium name="The Broad Institute Genomics Platform"/>
            <consortium name="The Broad Institute Genome Sequencing Center for Infectious Disease"/>
            <person name="Wu L."/>
            <person name="Ma J."/>
        </authorList>
    </citation>
    <scope>NUCLEOTIDE SEQUENCE [LARGE SCALE GENOMIC DNA]</scope>
    <source>
        <strain evidence="4 5">JCM 13004</strain>
    </source>
</reference>
<evidence type="ECO:0000256" key="2">
    <source>
        <dbReference type="SAM" id="Phobius"/>
    </source>
</evidence>
<feature type="transmembrane region" description="Helical" evidence="2">
    <location>
        <begin position="157"/>
        <end position="185"/>
    </location>
</feature>
<feature type="transmembrane region" description="Helical" evidence="2">
    <location>
        <begin position="340"/>
        <end position="370"/>
    </location>
</feature>
<evidence type="ECO:0000313" key="4">
    <source>
        <dbReference type="EMBL" id="GAA1228293.1"/>
    </source>
</evidence>
<evidence type="ECO:0000256" key="1">
    <source>
        <dbReference type="SAM" id="MobiDB-lite"/>
    </source>
</evidence>
<feature type="transmembrane region" description="Helical" evidence="2">
    <location>
        <begin position="291"/>
        <end position="320"/>
    </location>
</feature>
<gene>
    <name evidence="4" type="ORF">GCM10009665_18440</name>
</gene>
<comment type="caution">
    <text evidence="4">The sequence shown here is derived from an EMBL/GenBank/DDBJ whole genome shotgun (WGS) entry which is preliminary data.</text>
</comment>
<feature type="transmembrane region" description="Helical" evidence="2">
    <location>
        <begin position="205"/>
        <end position="234"/>
    </location>
</feature>
<keyword evidence="2" id="KW-0812">Transmembrane</keyword>
<accession>A0ABN1VZ78</accession>
<organism evidence="4 5">
    <name type="scientific">Kitasatospora nipponensis</name>
    <dbReference type="NCBI Taxonomy" id="258049"/>
    <lineage>
        <taxon>Bacteria</taxon>
        <taxon>Bacillati</taxon>
        <taxon>Actinomycetota</taxon>
        <taxon>Actinomycetes</taxon>
        <taxon>Kitasatosporales</taxon>
        <taxon>Streptomycetaceae</taxon>
        <taxon>Kitasatospora</taxon>
    </lineage>
</organism>
<feature type="region of interest" description="Disordered" evidence="1">
    <location>
        <begin position="1"/>
        <end position="93"/>
    </location>
</feature>
<dbReference type="RefSeq" id="WP_344440768.1">
    <property type="nucleotide sequence ID" value="NZ_BAAALF010000021.1"/>
</dbReference>
<feature type="domain" description="DUF7847" evidence="3">
    <location>
        <begin position="159"/>
        <end position="370"/>
    </location>
</feature>
<keyword evidence="5" id="KW-1185">Reference proteome</keyword>